<dbReference type="InterPro" id="IPR052710">
    <property type="entry name" value="CAAX_protease"/>
</dbReference>
<keyword evidence="1" id="KW-0812">Transmembrane</keyword>
<feature type="domain" description="CAAX prenyl protease 2/Lysostaphin resistance protein A-like" evidence="2">
    <location>
        <begin position="193"/>
        <end position="278"/>
    </location>
</feature>
<evidence type="ECO:0000313" key="3">
    <source>
        <dbReference type="EMBL" id="PJC30418.1"/>
    </source>
</evidence>
<dbReference type="EMBL" id="PFSC01000153">
    <property type="protein sequence ID" value="PJC30418.1"/>
    <property type="molecule type" value="Genomic_DNA"/>
</dbReference>
<evidence type="ECO:0000256" key="1">
    <source>
        <dbReference type="SAM" id="Phobius"/>
    </source>
</evidence>
<dbReference type="Pfam" id="PF02517">
    <property type="entry name" value="Rce1-like"/>
    <property type="match status" value="1"/>
</dbReference>
<feature type="transmembrane region" description="Helical" evidence="1">
    <location>
        <begin position="64"/>
        <end position="95"/>
    </location>
</feature>
<evidence type="ECO:0000313" key="4">
    <source>
        <dbReference type="Proteomes" id="UP000231383"/>
    </source>
</evidence>
<keyword evidence="1" id="KW-1133">Transmembrane helix</keyword>
<dbReference type="PANTHER" id="PTHR36435">
    <property type="entry name" value="SLR1288 PROTEIN"/>
    <property type="match status" value="1"/>
</dbReference>
<feature type="transmembrane region" description="Helical" evidence="1">
    <location>
        <begin position="186"/>
        <end position="206"/>
    </location>
</feature>
<protein>
    <recommendedName>
        <fullName evidence="2">CAAX prenyl protease 2/Lysostaphin resistance protein A-like domain-containing protein</fullName>
    </recommendedName>
</protein>
<name>A0A2M8EX15_9BACT</name>
<comment type="caution">
    <text evidence="3">The sequence shown here is derived from an EMBL/GenBank/DDBJ whole genome shotgun (WGS) entry which is preliminary data.</text>
</comment>
<feature type="transmembrane region" description="Helical" evidence="1">
    <location>
        <begin position="143"/>
        <end position="166"/>
    </location>
</feature>
<reference evidence="4" key="1">
    <citation type="submission" date="2017-09" db="EMBL/GenBank/DDBJ databases">
        <title>Depth-based differentiation of microbial function through sediment-hosted aquifers and enrichment of novel symbionts in the deep terrestrial subsurface.</title>
        <authorList>
            <person name="Probst A.J."/>
            <person name="Ladd B."/>
            <person name="Jarett J.K."/>
            <person name="Geller-Mcgrath D.E."/>
            <person name="Sieber C.M.K."/>
            <person name="Emerson J.B."/>
            <person name="Anantharaman K."/>
            <person name="Thomas B.C."/>
            <person name="Malmstrom R."/>
            <person name="Stieglmeier M."/>
            <person name="Klingl A."/>
            <person name="Woyke T."/>
            <person name="Ryan C.M."/>
            <person name="Banfield J.F."/>
        </authorList>
    </citation>
    <scope>NUCLEOTIDE SEQUENCE [LARGE SCALE GENOMIC DNA]</scope>
</reference>
<dbReference type="PANTHER" id="PTHR36435:SF1">
    <property type="entry name" value="CAAX AMINO TERMINAL PROTEASE FAMILY PROTEIN"/>
    <property type="match status" value="1"/>
</dbReference>
<dbReference type="AlphaFoldDB" id="A0A2M8EX15"/>
<dbReference type="GO" id="GO:0004175">
    <property type="term" value="F:endopeptidase activity"/>
    <property type="evidence" value="ECO:0007669"/>
    <property type="project" value="UniProtKB-ARBA"/>
</dbReference>
<proteinExistence type="predicted"/>
<dbReference type="Proteomes" id="UP000231383">
    <property type="component" value="Unassembled WGS sequence"/>
</dbReference>
<keyword evidence="1" id="KW-0472">Membrane</keyword>
<feature type="transmembrane region" description="Helical" evidence="1">
    <location>
        <begin position="266"/>
        <end position="286"/>
    </location>
</feature>
<gene>
    <name evidence="3" type="ORF">CO051_05830</name>
</gene>
<accession>A0A2M8EX15</accession>
<sequence length="288" mass="32848">MKDTVCHPERAKANEGSRENTWILRSSRLYVGTTQNDMCLRSRGTLFTLGPISYTYSMKKHFNIFLHILGEVAIYILIPGIIYLILLGILGLFGIRDLSDSISTLAIDFLTLIVVFLAFRYYASDVWNIVFQAKLQAKKIIQLIPISLLTRVPLVVVVVILYLIFGEMITETLDAGVEYQWSVFDGSTILTSTMGFLSFVILGPVHEELLYRGVIQRFLHTKYSVRTSIIYSSIVFAIAHVHPGLIISSFVLGLFMGYIFHKWNNLWYAIILHMLINIQPFILQIMSK</sequence>
<organism evidence="3 4">
    <name type="scientific">Candidatus Roizmanbacteria bacterium CG_4_9_14_0_2_um_filter_39_13</name>
    <dbReference type="NCBI Taxonomy" id="1974839"/>
    <lineage>
        <taxon>Bacteria</taxon>
        <taxon>Candidatus Roizmaniibacteriota</taxon>
    </lineage>
</organism>
<feature type="transmembrane region" description="Helical" evidence="1">
    <location>
        <begin position="101"/>
        <end position="122"/>
    </location>
</feature>
<evidence type="ECO:0000259" key="2">
    <source>
        <dbReference type="Pfam" id="PF02517"/>
    </source>
</evidence>
<dbReference type="InterPro" id="IPR003675">
    <property type="entry name" value="Rce1/LyrA-like_dom"/>
</dbReference>
<feature type="transmembrane region" description="Helical" evidence="1">
    <location>
        <begin position="227"/>
        <end position="260"/>
    </location>
</feature>
<dbReference type="GO" id="GO:0080120">
    <property type="term" value="P:CAAX-box protein maturation"/>
    <property type="evidence" value="ECO:0007669"/>
    <property type="project" value="UniProtKB-ARBA"/>
</dbReference>